<evidence type="ECO:0000256" key="1">
    <source>
        <dbReference type="SAM" id="Phobius"/>
    </source>
</evidence>
<feature type="transmembrane region" description="Helical" evidence="1">
    <location>
        <begin position="12"/>
        <end position="33"/>
    </location>
</feature>
<dbReference type="NCBIfam" id="NF040909">
    <property type="entry name" value="OadG_rel_small"/>
    <property type="match status" value="1"/>
</dbReference>
<reference evidence="2 3" key="1">
    <citation type="submission" date="2020-03" db="EMBL/GenBank/DDBJ databases">
        <title>Characterization of ganglioside-mimicking enterococci.</title>
        <authorList>
            <person name="Patry R.T."/>
            <person name="Nothaft H."/>
            <person name="Bridger R."/>
            <person name="Shajahan A."/>
            <person name="Huynh S."/>
            <person name="Sanchez S."/>
            <person name="Azadi P."/>
            <person name="Cooper K."/>
            <person name="Miller W.G."/>
            <person name="Parker C.T."/>
            <person name="Wells L."/>
            <person name="Szymanski C.M."/>
        </authorList>
    </citation>
    <scope>NUCLEOTIDE SEQUENCE [LARGE SCALE GENOMIC DNA]</scope>
    <source>
        <strain evidence="2 3">EGM181</strain>
    </source>
</reference>
<sequence>MTTDLLKSLELLVFGWGGVFIVILIIYATSQLLSRMFPVKKDKQS</sequence>
<keyword evidence="1" id="KW-0472">Membrane</keyword>
<name>A0AAE7MRU2_ENTGA</name>
<dbReference type="Proteomes" id="UP000516696">
    <property type="component" value="Chromosome"/>
</dbReference>
<evidence type="ECO:0000313" key="3">
    <source>
        <dbReference type="Proteomes" id="UP000516696"/>
    </source>
</evidence>
<keyword evidence="1" id="KW-0812">Transmembrane</keyword>
<dbReference type="AlphaFoldDB" id="A0AAE7MRU2"/>
<accession>A0AAE7MRU2</accession>
<protein>
    <submittedName>
        <fullName evidence="2">Uncharacterized protein</fullName>
    </submittedName>
</protein>
<gene>
    <name evidence="2" type="ORF">EGM181_14915</name>
</gene>
<organism evidence="2 3">
    <name type="scientific">Enterococcus gallinarum</name>
    <dbReference type="NCBI Taxonomy" id="1353"/>
    <lineage>
        <taxon>Bacteria</taxon>
        <taxon>Bacillati</taxon>
        <taxon>Bacillota</taxon>
        <taxon>Bacilli</taxon>
        <taxon>Lactobacillales</taxon>
        <taxon>Enterococcaceae</taxon>
        <taxon>Enterococcus</taxon>
    </lineage>
</organism>
<dbReference type="RefSeq" id="WP_185079677.1">
    <property type="nucleotide sequence ID" value="NZ_CP050485.1"/>
</dbReference>
<evidence type="ECO:0000313" key="2">
    <source>
        <dbReference type="EMBL" id="QOG28454.1"/>
    </source>
</evidence>
<dbReference type="EMBL" id="CP050485">
    <property type="protein sequence ID" value="QOG28454.1"/>
    <property type="molecule type" value="Genomic_DNA"/>
</dbReference>
<proteinExistence type="predicted"/>
<keyword evidence="1" id="KW-1133">Transmembrane helix</keyword>